<dbReference type="InterPro" id="IPR006311">
    <property type="entry name" value="TAT_signal"/>
</dbReference>
<evidence type="ECO:0008006" key="2">
    <source>
        <dbReference type="Google" id="ProtNLM"/>
    </source>
</evidence>
<gene>
    <name evidence="1" type="ORF">AVDCRST_MAG08-1589</name>
</gene>
<dbReference type="AlphaFoldDB" id="A0A6J4I2S9"/>
<accession>A0A6J4I2S9</accession>
<organism evidence="1">
    <name type="scientific">uncultured Acetobacteraceae bacterium</name>
    <dbReference type="NCBI Taxonomy" id="169975"/>
    <lineage>
        <taxon>Bacteria</taxon>
        <taxon>Pseudomonadati</taxon>
        <taxon>Pseudomonadota</taxon>
        <taxon>Alphaproteobacteria</taxon>
        <taxon>Acetobacterales</taxon>
        <taxon>Acetobacteraceae</taxon>
        <taxon>environmental samples</taxon>
    </lineage>
</organism>
<dbReference type="EMBL" id="CADCTG010000138">
    <property type="protein sequence ID" value="CAA9240329.1"/>
    <property type="molecule type" value="Genomic_DNA"/>
</dbReference>
<sequence length="119" mass="12741">MSGRASFLGSLGAAAAALLLGGCAQRPETVAAAPVNEAQYYGWNCPELRGELGRLDRTLADLYAEQRQTRNDDAIGYVFALAPLATMSGGDLRHQIALRKGEHEAARQAAARRCHAARF</sequence>
<evidence type="ECO:0000313" key="1">
    <source>
        <dbReference type="EMBL" id="CAA9240329.1"/>
    </source>
</evidence>
<dbReference type="PROSITE" id="PS51318">
    <property type="entry name" value="TAT"/>
    <property type="match status" value="1"/>
</dbReference>
<reference evidence="1" key="1">
    <citation type="submission" date="2020-02" db="EMBL/GenBank/DDBJ databases">
        <authorList>
            <person name="Meier V. D."/>
        </authorList>
    </citation>
    <scope>NUCLEOTIDE SEQUENCE</scope>
    <source>
        <strain evidence="1">AVDCRST_MAG08</strain>
    </source>
</reference>
<proteinExistence type="predicted"/>
<protein>
    <recommendedName>
        <fullName evidence="2">Lipoprotein</fullName>
    </recommendedName>
</protein>
<dbReference type="PROSITE" id="PS51257">
    <property type="entry name" value="PROKAR_LIPOPROTEIN"/>
    <property type="match status" value="1"/>
</dbReference>
<name>A0A6J4I2S9_9PROT</name>